<keyword evidence="1" id="KW-0732">Signal</keyword>
<sequence length="432" mass="47804">MKLVKLSLVAALAAGAFSAANAVSLEEAIKDVDVSGMMRYRFQSDRMDVGNNAAIFGGKEIQDGFNSSKNNEHKFKSQLNFKAALDDNFKAFVQFQYNATDKGFGSIVADKNTGTDTHSTFAVNQAYLEYTNEAYATNVIFGKMEVGSIWTDDLVGTGAKVVNTSIEGLTFAGYWFDSFNWKDDGDTSMDETIVAYDANNDVYDLVKSPVSLAKSSLYGAAVLGSFDPFAFQLWAAYSNNWAFLYAVDASYKFAFNDMNFKIQGQYLGNSIDSDKEKLLNLDNGSFYAARFNGDISAFDFQAGVVGYGEKDKGSVVTLEDTGRVIAPGQQIFYSHGSKLTGDTGENFFYFAGLGYTFAETLRVGFDYIGGKTKLSHDYKDVDKNEYIARVSYAYSPKLTFSGFYSYLNEDFNEAGVDDVKDQFIRLEALYKF</sequence>
<feature type="signal peptide" evidence="1">
    <location>
        <begin position="1"/>
        <end position="22"/>
    </location>
</feature>
<gene>
    <name evidence="2" type="ORF">A0Y59_02590</name>
</gene>
<dbReference type="Pfam" id="PF05538">
    <property type="entry name" value="Campylo_MOMP"/>
    <property type="match status" value="1"/>
</dbReference>
<organism evidence="2 3">
    <name type="scientific">Campylobacter lari</name>
    <dbReference type="NCBI Taxonomy" id="201"/>
    <lineage>
        <taxon>Bacteria</taxon>
        <taxon>Pseudomonadati</taxon>
        <taxon>Campylobacterota</taxon>
        <taxon>Epsilonproteobacteria</taxon>
        <taxon>Campylobacterales</taxon>
        <taxon>Campylobacteraceae</taxon>
        <taxon>Campylobacter</taxon>
    </lineage>
</organism>
<comment type="caution">
    <text evidence="2">The sequence shown here is derived from an EMBL/GenBank/DDBJ whole genome shotgun (WGS) entry which is preliminary data.</text>
</comment>
<accession>A0A7U8G1R8</accession>
<dbReference type="InterPro" id="IPR008439">
    <property type="entry name" value="Campylo_MOMP"/>
</dbReference>
<dbReference type="InterPro" id="IPR023614">
    <property type="entry name" value="Porin_dom_sf"/>
</dbReference>
<evidence type="ECO:0000256" key="1">
    <source>
        <dbReference type="SAM" id="SignalP"/>
    </source>
</evidence>
<name>A0A7U8G1R8_CAMLA</name>
<feature type="chain" id="PRO_5031439586" evidence="1">
    <location>
        <begin position="23"/>
        <end position="432"/>
    </location>
</feature>
<proteinExistence type="predicted"/>
<evidence type="ECO:0000313" key="2">
    <source>
        <dbReference type="EMBL" id="EAJ1254083.1"/>
    </source>
</evidence>
<reference evidence="2 3" key="1">
    <citation type="submission" date="2018-05" db="EMBL/GenBank/DDBJ databases">
        <authorList>
            <consortium name="PulseNet: The National Subtyping Network for Foodborne Disease Surveillance"/>
            <person name="Tarr C.L."/>
            <person name="Trees E."/>
            <person name="Katz L.S."/>
            <person name="Carleton-Romer H.A."/>
            <person name="Stroika S."/>
            <person name="Kucerova Z."/>
            <person name="Roache K.F."/>
            <person name="Sabol A.L."/>
            <person name="Besser J."/>
            <person name="Gerner-Smidt P."/>
        </authorList>
    </citation>
    <scope>NUCLEOTIDE SEQUENCE [LARGE SCALE GENOMIC DNA]</scope>
    <source>
        <strain evidence="2 3">1988D-2602</strain>
    </source>
</reference>
<dbReference type="Gene3D" id="2.40.160.10">
    <property type="entry name" value="Porin"/>
    <property type="match status" value="1"/>
</dbReference>
<dbReference type="SUPFAM" id="SSF56935">
    <property type="entry name" value="Porins"/>
    <property type="match status" value="1"/>
</dbReference>
<dbReference type="AlphaFoldDB" id="A0A7U8G1R8"/>
<protein>
    <submittedName>
        <fullName evidence="2">Major outer membrane protein</fullName>
    </submittedName>
</protein>
<dbReference type="EMBL" id="AABVCV010000004">
    <property type="protein sequence ID" value="EAJ1254083.1"/>
    <property type="molecule type" value="Genomic_DNA"/>
</dbReference>
<dbReference type="Proteomes" id="UP000533324">
    <property type="component" value="Unassembled WGS sequence"/>
</dbReference>
<evidence type="ECO:0000313" key="3">
    <source>
        <dbReference type="Proteomes" id="UP000533324"/>
    </source>
</evidence>